<accession>G7VCD9</accession>
<name>G7VCD9_9CREN</name>
<sequence length="381" mass="39062">MEKFFKRCSDLYVGVVGPATVVSVAYVDPGNFGANLEAGMRFGLGLLWVVWVSGLLAVAVQYVAGAVGIARGRGVLELVGGGWRPFLSPVLLAVLLATDMAEYVGVIAGLHLLLGLPISAAALLGFVDVAILAALADRRDLFAKVIGGMVAAIGLSFVAELFLIRPDPASVLAASFLPSISGDSALVAAAIVGATIMPHAVVLHSHLAPGQSRGEHGWQTLVNMLGASAINASILITSAYALGGSDVTLFEVPRVLEPLYGPLSAILFSLALLLSGVASSAVSVEFGVVAVKFITGRGVEAWRVRLGARLANLAPAVLAMGVAGLSPLSVLVYTQAVLAAALPVVLVVLWRLSGGVVSRWLRLVVAGAAAYSAALVVYSLI</sequence>
<dbReference type="AlphaFoldDB" id="G7VCD9"/>
<dbReference type="GO" id="GO:0015086">
    <property type="term" value="F:cadmium ion transmembrane transporter activity"/>
    <property type="evidence" value="ECO:0007669"/>
    <property type="project" value="TreeGrafter"/>
</dbReference>
<gene>
    <name evidence="7" type="ORF">P186_1126</name>
</gene>
<evidence type="ECO:0000256" key="5">
    <source>
        <dbReference type="ARBA" id="ARBA00023136"/>
    </source>
</evidence>
<feature type="transmembrane region" description="Helical" evidence="6">
    <location>
        <begin position="9"/>
        <end position="27"/>
    </location>
</feature>
<organism evidence="7 8">
    <name type="scientific">Pyrobaculum ferrireducens</name>
    <dbReference type="NCBI Taxonomy" id="1104324"/>
    <lineage>
        <taxon>Archaea</taxon>
        <taxon>Thermoproteota</taxon>
        <taxon>Thermoprotei</taxon>
        <taxon>Thermoproteales</taxon>
        <taxon>Thermoproteaceae</taxon>
        <taxon>Pyrobaculum</taxon>
    </lineage>
</organism>
<keyword evidence="3 6" id="KW-0812">Transmembrane</keyword>
<feature type="transmembrane region" description="Helical" evidence="6">
    <location>
        <begin position="360"/>
        <end position="380"/>
    </location>
</feature>
<keyword evidence="4 6" id="KW-1133">Transmembrane helix</keyword>
<proteinExistence type="predicted"/>
<feature type="transmembrane region" description="Helical" evidence="6">
    <location>
        <begin position="332"/>
        <end position="353"/>
    </location>
</feature>
<protein>
    <submittedName>
        <fullName evidence="7">Natural resistance-associated macrophage protein</fullName>
    </submittedName>
</protein>
<keyword evidence="5 6" id="KW-0472">Membrane</keyword>
<dbReference type="PRINTS" id="PR00447">
    <property type="entry name" value="NATRESASSCMP"/>
</dbReference>
<dbReference type="HOGENOM" id="CLU_020088_2_0_2"/>
<evidence type="ECO:0000313" key="7">
    <source>
        <dbReference type="EMBL" id="AET32559.1"/>
    </source>
</evidence>
<dbReference type="OrthoDB" id="211791at2157"/>
<feature type="transmembrane region" description="Helical" evidence="6">
    <location>
        <begin position="47"/>
        <end position="69"/>
    </location>
</feature>
<evidence type="ECO:0000256" key="6">
    <source>
        <dbReference type="SAM" id="Phobius"/>
    </source>
</evidence>
<feature type="transmembrane region" description="Helical" evidence="6">
    <location>
        <begin position="306"/>
        <end position="326"/>
    </location>
</feature>
<dbReference type="NCBIfam" id="NF037982">
    <property type="entry name" value="Nramp_1"/>
    <property type="match status" value="1"/>
</dbReference>
<dbReference type="GO" id="GO:0034755">
    <property type="term" value="P:iron ion transmembrane transport"/>
    <property type="evidence" value="ECO:0007669"/>
    <property type="project" value="TreeGrafter"/>
</dbReference>
<evidence type="ECO:0000313" key="8">
    <source>
        <dbReference type="Proteomes" id="UP000005867"/>
    </source>
</evidence>
<reference evidence="7 8" key="1">
    <citation type="journal article" date="2012" name="J. Bacteriol.">
        <title>Complete genome sequence of strain 1860, a crenarchaeon of the genus pyrobaculum able to grow with various electron acceptors.</title>
        <authorList>
            <person name="Mardanov A.V."/>
            <person name="Gumerov V.M."/>
            <person name="Slobodkina G.B."/>
            <person name="Beletsky A.V."/>
            <person name="Bonch-Osmolovskaya E.A."/>
            <person name="Ravin N.V."/>
            <person name="Skryabin K.G."/>
        </authorList>
    </citation>
    <scope>NUCLEOTIDE SEQUENCE [LARGE SCALE GENOMIC DNA]</scope>
    <source>
        <strain evidence="7 8">1860</strain>
    </source>
</reference>
<evidence type="ECO:0000256" key="3">
    <source>
        <dbReference type="ARBA" id="ARBA00022692"/>
    </source>
</evidence>
<dbReference type="Pfam" id="PF01566">
    <property type="entry name" value="Nramp"/>
    <property type="match status" value="1"/>
</dbReference>
<dbReference type="STRING" id="1104324.P186_1126"/>
<comment type="subcellular location">
    <subcellularLocation>
        <location evidence="1">Membrane</location>
        <topology evidence="1">Multi-pass membrane protein</topology>
    </subcellularLocation>
</comment>
<dbReference type="InterPro" id="IPR001046">
    <property type="entry name" value="NRAMP_fam"/>
</dbReference>
<evidence type="ECO:0000256" key="1">
    <source>
        <dbReference type="ARBA" id="ARBA00004141"/>
    </source>
</evidence>
<dbReference type="PANTHER" id="PTHR11706">
    <property type="entry name" value="SOLUTE CARRIER PROTEIN FAMILY 11 MEMBER"/>
    <property type="match status" value="1"/>
</dbReference>
<feature type="transmembrane region" description="Helical" evidence="6">
    <location>
        <begin position="184"/>
        <end position="203"/>
    </location>
</feature>
<dbReference type="KEGG" id="pyr:P186_1126"/>
<evidence type="ECO:0000256" key="2">
    <source>
        <dbReference type="ARBA" id="ARBA00022448"/>
    </source>
</evidence>
<evidence type="ECO:0000256" key="4">
    <source>
        <dbReference type="ARBA" id="ARBA00022989"/>
    </source>
</evidence>
<feature type="transmembrane region" description="Helical" evidence="6">
    <location>
        <begin position="263"/>
        <end position="294"/>
    </location>
</feature>
<feature type="transmembrane region" description="Helical" evidence="6">
    <location>
        <begin position="116"/>
        <end position="135"/>
    </location>
</feature>
<dbReference type="PANTHER" id="PTHR11706:SF33">
    <property type="entry name" value="NATURAL RESISTANCE-ASSOCIATED MACROPHAGE PROTEIN 2"/>
    <property type="match status" value="1"/>
</dbReference>
<feature type="transmembrane region" description="Helical" evidence="6">
    <location>
        <begin position="224"/>
        <end position="243"/>
    </location>
</feature>
<dbReference type="GO" id="GO:0005886">
    <property type="term" value="C:plasma membrane"/>
    <property type="evidence" value="ECO:0007669"/>
    <property type="project" value="TreeGrafter"/>
</dbReference>
<dbReference type="BioCyc" id="PSP1104324:GJSN-1098-MONOMER"/>
<dbReference type="GO" id="GO:0005384">
    <property type="term" value="F:manganese ion transmembrane transporter activity"/>
    <property type="evidence" value="ECO:0007669"/>
    <property type="project" value="TreeGrafter"/>
</dbReference>
<dbReference type="EMBL" id="CP003098">
    <property type="protein sequence ID" value="AET32559.1"/>
    <property type="molecule type" value="Genomic_DNA"/>
</dbReference>
<feature type="transmembrane region" description="Helical" evidence="6">
    <location>
        <begin position="142"/>
        <end position="164"/>
    </location>
</feature>
<dbReference type="eggNOG" id="arCOG04531">
    <property type="taxonomic scope" value="Archaea"/>
</dbReference>
<keyword evidence="2" id="KW-0813">Transport</keyword>
<dbReference type="Proteomes" id="UP000005867">
    <property type="component" value="Chromosome"/>
</dbReference>
<keyword evidence="8" id="KW-1185">Reference proteome</keyword>